<evidence type="ECO:0000313" key="2">
    <source>
        <dbReference type="Proteomes" id="UP001228044"/>
    </source>
</evidence>
<proteinExistence type="predicted"/>
<evidence type="ECO:0008006" key="3">
    <source>
        <dbReference type="Google" id="ProtNLM"/>
    </source>
</evidence>
<keyword evidence="2" id="KW-1185">Reference proteome</keyword>
<dbReference type="Proteomes" id="UP001228044">
    <property type="component" value="Unassembled WGS sequence"/>
</dbReference>
<sequence>MTVAAPELAGFVARQLQNFYPDGHPSLGVLQAALPQALARTQACVARVRAWQSGFDPLVSGQYASFLYYLSNEVGMQLGDGATATRLFLLNKALHGLELFYELALPEVFMLGHTPGIVLAKAGYGSHLMLHQGCTVGRKIGGERPRLDSHIVLFPNAMVIGRCHVRANTVIAPGVCLVDTDTPGDCYVLPGPEGRPLFKPARREVWRDYFID</sequence>
<dbReference type="RefSeq" id="WP_290359906.1">
    <property type="nucleotide sequence ID" value="NZ_JAUHHC010000004.1"/>
</dbReference>
<protein>
    <recommendedName>
        <fullName evidence="3">Serine O-acetyltransferase</fullName>
    </recommendedName>
</protein>
<accession>A0ABT8DXS3</accession>
<organism evidence="1 2">
    <name type="scientific">Roseateles violae</name>
    <dbReference type="NCBI Taxonomy" id="3058042"/>
    <lineage>
        <taxon>Bacteria</taxon>
        <taxon>Pseudomonadati</taxon>
        <taxon>Pseudomonadota</taxon>
        <taxon>Betaproteobacteria</taxon>
        <taxon>Burkholderiales</taxon>
        <taxon>Sphaerotilaceae</taxon>
        <taxon>Roseateles</taxon>
    </lineage>
</organism>
<name>A0ABT8DXS3_9BURK</name>
<reference evidence="1 2" key="1">
    <citation type="submission" date="2023-06" db="EMBL/GenBank/DDBJ databases">
        <title>Pelomonas sp. PFR6 16S ribosomal RNA gene Genome sequencing and assembly.</title>
        <authorList>
            <person name="Woo H."/>
        </authorList>
    </citation>
    <scope>NUCLEOTIDE SEQUENCE [LARGE SCALE GENOMIC DNA]</scope>
    <source>
        <strain evidence="1 2">PFR6</strain>
    </source>
</reference>
<gene>
    <name evidence="1" type="ORF">QWJ38_14930</name>
</gene>
<dbReference type="EMBL" id="JAUHHC010000004">
    <property type="protein sequence ID" value="MDN3921586.1"/>
    <property type="molecule type" value="Genomic_DNA"/>
</dbReference>
<evidence type="ECO:0000313" key="1">
    <source>
        <dbReference type="EMBL" id="MDN3921586.1"/>
    </source>
</evidence>
<comment type="caution">
    <text evidence="1">The sequence shown here is derived from an EMBL/GenBank/DDBJ whole genome shotgun (WGS) entry which is preliminary data.</text>
</comment>